<reference evidence="1 2" key="1">
    <citation type="journal article" date="2021" name="Plant Biotechnol. J.">
        <title>Multi-omics assisted identification of the key and species-specific regulatory components of drought-tolerant mechanisms in Gossypium stocksii.</title>
        <authorList>
            <person name="Yu D."/>
            <person name="Ke L."/>
            <person name="Zhang D."/>
            <person name="Wu Y."/>
            <person name="Sun Y."/>
            <person name="Mei J."/>
            <person name="Sun J."/>
            <person name="Sun Y."/>
        </authorList>
    </citation>
    <scope>NUCLEOTIDE SEQUENCE [LARGE SCALE GENOMIC DNA]</scope>
    <source>
        <strain evidence="2">cv. E1</strain>
        <tissue evidence="1">Leaf</tissue>
    </source>
</reference>
<dbReference type="AlphaFoldDB" id="A0A9D3WKX1"/>
<name>A0A9D3WKX1_9ROSI</name>
<proteinExistence type="predicted"/>
<keyword evidence="2" id="KW-1185">Reference proteome</keyword>
<organism evidence="1 2">
    <name type="scientific">Gossypium stocksii</name>
    <dbReference type="NCBI Taxonomy" id="47602"/>
    <lineage>
        <taxon>Eukaryota</taxon>
        <taxon>Viridiplantae</taxon>
        <taxon>Streptophyta</taxon>
        <taxon>Embryophyta</taxon>
        <taxon>Tracheophyta</taxon>
        <taxon>Spermatophyta</taxon>
        <taxon>Magnoliopsida</taxon>
        <taxon>eudicotyledons</taxon>
        <taxon>Gunneridae</taxon>
        <taxon>Pentapetalae</taxon>
        <taxon>rosids</taxon>
        <taxon>malvids</taxon>
        <taxon>Malvales</taxon>
        <taxon>Malvaceae</taxon>
        <taxon>Malvoideae</taxon>
        <taxon>Gossypium</taxon>
    </lineage>
</organism>
<comment type="caution">
    <text evidence="1">The sequence shown here is derived from an EMBL/GenBank/DDBJ whole genome shotgun (WGS) entry which is preliminary data.</text>
</comment>
<evidence type="ECO:0000313" key="1">
    <source>
        <dbReference type="EMBL" id="KAH1130613.1"/>
    </source>
</evidence>
<accession>A0A9D3WKX1</accession>
<evidence type="ECO:0000313" key="2">
    <source>
        <dbReference type="Proteomes" id="UP000828251"/>
    </source>
</evidence>
<dbReference type="Proteomes" id="UP000828251">
    <property type="component" value="Unassembled WGS sequence"/>
</dbReference>
<dbReference type="EMBL" id="JAIQCV010000001">
    <property type="protein sequence ID" value="KAH1130613.1"/>
    <property type="molecule type" value="Genomic_DNA"/>
</dbReference>
<sequence>MSSPLPRRLTRYSLSVIVEHGPPRGSLKFMSTGVALAEIEMISVGLVEGIRENEETIKAISEQHKIAMANLDKHHEEALEKYKANTTQNF</sequence>
<protein>
    <submittedName>
        <fullName evidence="1">Uncharacterized protein</fullName>
    </submittedName>
</protein>
<gene>
    <name evidence="1" type="ORF">J1N35_001991</name>
</gene>